<dbReference type="AlphaFoldDB" id="A0A0F8ZKM2"/>
<gene>
    <name evidence="10" type="ORF">LCGC14_2683710</name>
</gene>
<dbReference type="SUPFAM" id="SSF47729">
    <property type="entry name" value="IHF-like DNA-binding proteins"/>
    <property type="match status" value="1"/>
</dbReference>
<protein>
    <recommendedName>
        <fullName evidence="3">Viral histone-like protein</fullName>
    </recommendedName>
    <alternativeName>
        <fullName evidence="8">DNA-binding protein pA104R</fullName>
    </alternativeName>
    <alternativeName>
        <fullName evidence="7">pA104R</fullName>
    </alternativeName>
</protein>
<dbReference type="CDD" id="cd13834">
    <property type="entry name" value="HU_like"/>
    <property type="match status" value="1"/>
</dbReference>
<keyword evidence="6" id="KW-0426">Late protein</keyword>
<evidence type="ECO:0000256" key="5">
    <source>
        <dbReference type="ARBA" id="ARBA00022844"/>
    </source>
</evidence>
<keyword evidence="5" id="KW-0946">Virion</keyword>
<dbReference type="GO" id="GO:0006260">
    <property type="term" value="P:DNA replication"/>
    <property type="evidence" value="ECO:0007669"/>
    <property type="project" value="UniProtKB-KW"/>
</dbReference>
<evidence type="ECO:0000256" key="2">
    <source>
        <dbReference type="ARBA" id="ARBA00011738"/>
    </source>
</evidence>
<evidence type="ECO:0000256" key="6">
    <source>
        <dbReference type="ARBA" id="ARBA00022921"/>
    </source>
</evidence>
<name>A0A0F8ZKM2_9ZZZZ</name>
<dbReference type="GO" id="GO:0005829">
    <property type="term" value="C:cytosol"/>
    <property type="evidence" value="ECO:0007669"/>
    <property type="project" value="TreeGrafter"/>
</dbReference>
<dbReference type="Pfam" id="PF00216">
    <property type="entry name" value="Bac_DNA_binding"/>
    <property type="match status" value="1"/>
</dbReference>
<keyword evidence="4" id="KW-0235">DNA replication</keyword>
<dbReference type="Gene3D" id="4.10.520.10">
    <property type="entry name" value="IHF-like DNA-binding proteins"/>
    <property type="match status" value="1"/>
</dbReference>
<comment type="subcellular location">
    <subcellularLocation>
        <location evidence="1">Virion</location>
    </subcellularLocation>
</comment>
<evidence type="ECO:0000256" key="9">
    <source>
        <dbReference type="ARBA" id="ARBA00046140"/>
    </source>
</evidence>
<dbReference type="SMART" id="SM00411">
    <property type="entry name" value="BHL"/>
    <property type="match status" value="1"/>
</dbReference>
<dbReference type="InterPro" id="IPR000119">
    <property type="entry name" value="Hist_DNA-bd"/>
</dbReference>
<organism evidence="10">
    <name type="scientific">marine sediment metagenome</name>
    <dbReference type="NCBI Taxonomy" id="412755"/>
    <lineage>
        <taxon>unclassified sequences</taxon>
        <taxon>metagenomes</taxon>
        <taxon>ecological metagenomes</taxon>
    </lineage>
</organism>
<evidence type="ECO:0000256" key="7">
    <source>
        <dbReference type="ARBA" id="ARBA00033120"/>
    </source>
</evidence>
<reference evidence="10" key="1">
    <citation type="journal article" date="2015" name="Nature">
        <title>Complex archaea that bridge the gap between prokaryotes and eukaryotes.</title>
        <authorList>
            <person name="Spang A."/>
            <person name="Saw J.H."/>
            <person name="Jorgensen S.L."/>
            <person name="Zaremba-Niedzwiedzka K."/>
            <person name="Martijn J."/>
            <person name="Lind A.E."/>
            <person name="van Eijk R."/>
            <person name="Schleper C."/>
            <person name="Guy L."/>
            <person name="Ettema T.J."/>
        </authorList>
    </citation>
    <scope>NUCLEOTIDE SEQUENCE</scope>
</reference>
<dbReference type="GO" id="GO:0044423">
    <property type="term" value="C:virion component"/>
    <property type="evidence" value="ECO:0007669"/>
    <property type="project" value="UniProtKB-KW"/>
</dbReference>
<evidence type="ECO:0000256" key="8">
    <source>
        <dbReference type="ARBA" id="ARBA00033227"/>
    </source>
</evidence>
<evidence type="ECO:0000313" key="10">
    <source>
        <dbReference type="EMBL" id="KKK94353.1"/>
    </source>
</evidence>
<comment type="caution">
    <text evidence="10">The sequence shown here is derived from an EMBL/GenBank/DDBJ whole genome shotgun (WGS) entry which is preliminary data.</text>
</comment>
<dbReference type="GO" id="GO:0030527">
    <property type="term" value="F:structural constituent of chromatin"/>
    <property type="evidence" value="ECO:0007669"/>
    <property type="project" value="InterPro"/>
</dbReference>
<comment type="subunit">
    <text evidence="2">Homodimer.</text>
</comment>
<evidence type="ECO:0000256" key="3">
    <source>
        <dbReference type="ARBA" id="ARBA00016145"/>
    </source>
</evidence>
<dbReference type="EMBL" id="LAZR01047381">
    <property type="protein sequence ID" value="KKK94353.1"/>
    <property type="molecule type" value="Genomic_DNA"/>
</dbReference>
<dbReference type="InterPro" id="IPR010992">
    <property type="entry name" value="IHF-like_DNA-bd_dom_sf"/>
</dbReference>
<dbReference type="PANTHER" id="PTHR33175:SF13">
    <property type="entry name" value="HISTONE-LIKE PROTEIN"/>
    <property type="match status" value="1"/>
</dbReference>
<accession>A0A0F8ZKM2</accession>
<comment type="function">
    <text evidence="9">DNA-binding protein that plays a critical role in nucleoid compaction, genome replication and DNA replication and transcription. Binds to both ssDNA and dsDNA with a binding site covering about 15 nucleotides. Displays DNA-supercoiling activity only when associated with the viral DNA topoisomerase 2.</text>
</comment>
<sequence length="109" mass="11536">MPLTQSQLAGAIADRAEISKVEAKRVLDALEEVALDEIANAEKVKIGGLVQLTVRMKPASKARQGRNPATGEEITISAKPASVVLRARALTKAKGVLPSVQKARRRLGG</sequence>
<dbReference type="GO" id="GO:0003677">
    <property type="term" value="F:DNA binding"/>
    <property type="evidence" value="ECO:0007669"/>
    <property type="project" value="InterPro"/>
</dbReference>
<dbReference type="PANTHER" id="PTHR33175">
    <property type="entry name" value="DNA-BINDING PROTEIN HU"/>
    <property type="match status" value="1"/>
</dbReference>
<evidence type="ECO:0000256" key="4">
    <source>
        <dbReference type="ARBA" id="ARBA00022705"/>
    </source>
</evidence>
<proteinExistence type="predicted"/>
<evidence type="ECO:0000256" key="1">
    <source>
        <dbReference type="ARBA" id="ARBA00004328"/>
    </source>
</evidence>